<evidence type="ECO:0000313" key="1">
    <source>
        <dbReference type="EMBL" id="TWI58064.1"/>
    </source>
</evidence>
<proteinExistence type="predicted"/>
<dbReference type="EMBL" id="VLKZ01000003">
    <property type="protein sequence ID" value="TWI58064.1"/>
    <property type="molecule type" value="Genomic_DNA"/>
</dbReference>
<comment type="caution">
    <text evidence="1">The sequence shown here is derived from an EMBL/GenBank/DDBJ whole genome shotgun (WGS) entry which is preliminary data.</text>
</comment>
<sequence>MLSDRRGNRMIALYDRETIDEMPEPKTKDSCDVKRFFYPLVKGESTQYIENAKTTIALLSVNDILLPVTINEKEYENAYVSSLFSHYISYAIEELYLLKQPILEKGLTYLMKSVGSFLKQTGIDKVVYVNNWLFSTNLQIDLTSTQIKRIVEFLTKKFPEHMIVFRSLSDYLHEDLISSFKENGFKELVSRQVYIAKPWNQLKKRQREHIKKDERQLIQHGYEQIEDIEPTEENMEQIKELYNQLYIGKYSNFNPLFTTAFYRHCMENELFKFIGISKDGKMLGCIGYWNRNGVMTTPILGYRVDLGNKLGLYRVLSNLIYQEGERHGLIGHWSSGASDFKMNRGAVSSLEYSMIYNDHLSFKRRMGVGLLRVLCNQIGIKLLRNKNL</sequence>
<accession>A0A562QMU7</accession>
<dbReference type="AlphaFoldDB" id="A0A562QMU7"/>
<dbReference type="SUPFAM" id="SSF55729">
    <property type="entry name" value="Acyl-CoA N-acyltransferases (Nat)"/>
    <property type="match status" value="1"/>
</dbReference>
<protein>
    <recommendedName>
        <fullName evidence="3">Acetyltransferase (GNAT) family protein</fullName>
    </recommendedName>
</protein>
<dbReference type="Proteomes" id="UP000315711">
    <property type="component" value="Unassembled WGS sequence"/>
</dbReference>
<reference evidence="1 2" key="1">
    <citation type="journal article" date="2015" name="Stand. Genomic Sci.">
        <title>Genomic Encyclopedia of Bacterial and Archaeal Type Strains, Phase III: the genomes of soil and plant-associated and newly described type strains.</title>
        <authorList>
            <person name="Whitman W.B."/>
            <person name="Woyke T."/>
            <person name="Klenk H.P."/>
            <person name="Zhou Y."/>
            <person name="Lilburn T.G."/>
            <person name="Beck B.J."/>
            <person name="De Vos P."/>
            <person name="Vandamme P."/>
            <person name="Eisen J.A."/>
            <person name="Garrity G."/>
            <person name="Hugenholtz P."/>
            <person name="Kyrpides N.C."/>
        </authorList>
    </citation>
    <scope>NUCLEOTIDE SEQUENCE [LARGE SCALE GENOMIC DNA]</scope>
    <source>
        <strain evidence="1 2">CGMCC 1.10116</strain>
    </source>
</reference>
<evidence type="ECO:0000313" key="2">
    <source>
        <dbReference type="Proteomes" id="UP000315711"/>
    </source>
</evidence>
<gene>
    <name evidence="1" type="ORF">IQ10_01395</name>
</gene>
<keyword evidence="2" id="KW-1185">Reference proteome</keyword>
<dbReference type="InterPro" id="IPR016181">
    <property type="entry name" value="Acyl_CoA_acyltransferase"/>
</dbReference>
<evidence type="ECO:0008006" key="3">
    <source>
        <dbReference type="Google" id="ProtNLM"/>
    </source>
</evidence>
<dbReference type="Gene3D" id="3.40.630.30">
    <property type="match status" value="1"/>
</dbReference>
<organism evidence="1 2">
    <name type="scientific">Halalkalibacter nanhaiisediminis</name>
    <dbReference type="NCBI Taxonomy" id="688079"/>
    <lineage>
        <taxon>Bacteria</taxon>
        <taxon>Bacillati</taxon>
        <taxon>Bacillota</taxon>
        <taxon>Bacilli</taxon>
        <taxon>Bacillales</taxon>
        <taxon>Bacillaceae</taxon>
        <taxon>Halalkalibacter</taxon>
    </lineage>
</organism>
<name>A0A562QMU7_9BACI</name>